<feature type="non-terminal residue" evidence="1">
    <location>
        <position position="229"/>
    </location>
</feature>
<gene>
    <name evidence="1" type="ORF">AVDCRST_MAG67-965</name>
</gene>
<dbReference type="PANTHER" id="PTHR38479">
    <property type="entry name" value="LMO0824 PROTEIN"/>
    <property type="match status" value="1"/>
</dbReference>
<evidence type="ECO:0008006" key="2">
    <source>
        <dbReference type="Google" id="ProtNLM"/>
    </source>
</evidence>
<dbReference type="PANTHER" id="PTHR38479:SF2">
    <property type="entry name" value="WINGED HELIX DNA-BINDING DOMAIN-CONTAINING PROTEIN"/>
    <property type="match status" value="1"/>
</dbReference>
<proteinExistence type="predicted"/>
<name>A0A6J4RV85_9ACTN</name>
<accession>A0A6J4RV85</accession>
<organism evidence="1">
    <name type="scientific">uncultured Solirubrobacteraceae bacterium</name>
    <dbReference type="NCBI Taxonomy" id="1162706"/>
    <lineage>
        <taxon>Bacteria</taxon>
        <taxon>Bacillati</taxon>
        <taxon>Actinomycetota</taxon>
        <taxon>Thermoleophilia</taxon>
        <taxon>Solirubrobacterales</taxon>
        <taxon>Solirubrobacteraceae</taxon>
        <taxon>environmental samples</taxon>
    </lineage>
</organism>
<dbReference type="InterPro" id="IPR009351">
    <property type="entry name" value="AlkZ-like"/>
</dbReference>
<sequence>MSAPVLTPRELNRATLARQMLLERAAGVGVAQAVQRLAGMQAQEPKHPFVGLWTRLADFEEQALRAALHERRVVRATLMRSTLHLLSAADYAAVRTALQPPMSVALRVLGARAKGLDPQQVLPAARALLQRSPLTFDEIRAQLRKQFAEVDDRALGYAVRTLLPLVMVPDDDARWGFGRACAFALADEWLDEPLAGGDGAARALVRRYLGAFGPASAKDVQAWAGVGAM</sequence>
<protein>
    <recommendedName>
        <fullName evidence="2">Winged helix DNA-binding domain-containing protein</fullName>
    </recommendedName>
</protein>
<reference evidence="1" key="1">
    <citation type="submission" date="2020-02" db="EMBL/GenBank/DDBJ databases">
        <authorList>
            <person name="Meier V. D."/>
        </authorList>
    </citation>
    <scope>NUCLEOTIDE SEQUENCE</scope>
    <source>
        <strain evidence="1">AVDCRST_MAG67</strain>
    </source>
</reference>
<dbReference type="AlphaFoldDB" id="A0A6J4RV85"/>
<dbReference type="EMBL" id="CADCVQ010000048">
    <property type="protein sequence ID" value="CAA9482552.1"/>
    <property type="molecule type" value="Genomic_DNA"/>
</dbReference>
<dbReference type="Pfam" id="PF06224">
    <property type="entry name" value="AlkZ-like"/>
    <property type="match status" value="1"/>
</dbReference>
<evidence type="ECO:0000313" key="1">
    <source>
        <dbReference type="EMBL" id="CAA9482552.1"/>
    </source>
</evidence>